<gene>
    <name evidence="3" type="ORF">A2918_01365</name>
</gene>
<accession>A0A1F8GE81</accession>
<evidence type="ECO:0000313" key="3">
    <source>
        <dbReference type="EMBL" id="OGN22769.1"/>
    </source>
</evidence>
<keyword evidence="2" id="KW-0472">Membrane</keyword>
<evidence type="ECO:0000256" key="1">
    <source>
        <dbReference type="SAM" id="MobiDB-lite"/>
    </source>
</evidence>
<keyword evidence="2" id="KW-0812">Transmembrane</keyword>
<feature type="transmembrane region" description="Helical" evidence="2">
    <location>
        <begin position="5"/>
        <end position="21"/>
    </location>
</feature>
<dbReference type="Proteomes" id="UP000178227">
    <property type="component" value="Unassembled WGS sequence"/>
</dbReference>
<feature type="compositionally biased region" description="Polar residues" evidence="1">
    <location>
        <begin position="65"/>
        <end position="80"/>
    </location>
</feature>
<evidence type="ECO:0000313" key="4">
    <source>
        <dbReference type="Proteomes" id="UP000178227"/>
    </source>
</evidence>
<sequence length="80" mass="8884">MKASLVVIILVVFVVIGFLWWQTTQKQPSETQGGLGSELYQNTENPAENLPAVNPLENKPEVNPLSDTNPFSDIKTNPFK</sequence>
<evidence type="ECO:0000256" key="2">
    <source>
        <dbReference type="SAM" id="Phobius"/>
    </source>
</evidence>
<protein>
    <submittedName>
        <fullName evidence="3">Uncharacterized protein</fullName>
    </submittedName>
</protein>
<dbReference type="STRING" id="1802694.A2918_01365"/>
<dbReference type="AlphaFoldDB" id="A0A1F8GE81"/>
<keyword evidence="2" id="KW-1133">Transmembrane helix</keyword>
<proteinExistence type="predicted"/>
<organism evidence="3 4">
    <name type="scientific">Candidatus Yanofskybacteria bacterium RIFCSPLOWO2_01_FULL_42_49</name>
    <dbReference type="NCBI Taxonomy" id="1802694"/>
    <lineage>
        <taxon>Bacteria</taxon>
        <taxon>Candidatus Yanofskyibacteriota</taxon>
    </lineage>
</organism>
<reference evidence="3 4" key="1">
    <citation type="journal article" date="2016" name="Nat. Commun.">
        <title>Thousands of microbial genomes shed light on interconnected biogeochemical processes in an aquifer system.</title>
        <authorList>
            <person name="Anantharaman K."/>
            <person name="Brown C.T."/>
            <person name="Hug L.A."/>
            <person name="Sharon I."/>
            <person name="Castelle C.J."/>
            <person name="Probst A.J."/>
            <person name="Thomas B.C."/>
            <person name="Singh A."/>
            <person name="Wilkins M.J."/>
            <person name="Karaoz U."/>
            <person name="Brodie E.L."/>
            <person name="Williams K.H."/>
            <person name="Hubbard S.S."/>
            <person name="Banfield J.F."/>
        </authorList>
    </citation>
    <scope>NUCLEOTIDE SEQUENCE [LARGE SCALE GENOMIC DNA]</scope>
</reference>
<feature type="region of interest" description="Disordered" evidence="1">
    <location>
        <begin position="27"/>
        <end position="80"/>
    </location>
</feature>
<comment type="caution">
    <text evidence="3">The sequence shown here is derived from an EMBL/GenBank/DDBJ whole genome shotgun (WGS) entry which is preliminary data.</text>
</comment>
<name>A0A1F8GE81_9BACT</name>
<dbReference type="EMBL" id="MGKI01000008">
    <property type="protein sequence ID" value="OGN22769.1"/>
    <property type="molecule type" value="Genomic_DNA"/>
</dbReference>